<dbReference type="SUPFAM" id="SSF52025">
    <property type="entry name" value="PA domain"/>
    <property type="match status" value="1"/>
</dbReference>
<keyword evidence="4" id="KW-0378">Hydrolase</keyword>
<dbReference type="AlphaFoldDB" id="A0A399EVH1"/>
<dbReference type="Pfam" id="PF02225">
    <property type="entry name" value="PA"/>
    <property type="match status" value="1"/>
</dbReference>
<dbReference type="Proteomes" id="UP000265341">
    <property type="component" value="Unassembled WGS sequence"/>
</dbReference>
<evidence type="ECO:0000259" key="3">
    <source>
        <dbReference type="Pfam" id="PF04389"/>
    </source>
</evidence>
<reference evidence="4 5" key="1">
    <citation type="submission" date="2018-08" db="EMBL/GenBank/DDBJ databases">
        <title>Meiothermus roseus NBRC 110900 genome sequencing project.</title>
        <authorList>
            <person name="Da Costa M.S."/>
            <person name="Albuquerque L."/>
            <person name="Raposo P."/>
            <person name="Froufe H.J.C."/>
            <person name="Barroso C.S."/>
            <person name="Egas C."/>
        </authorList>
    </citation>
    <scope>NUCLEOTIDE SEQUENCE [LARGE SCALE GENOMIC DNA]</scope>
    <source>
        <strain evidence="4 5">NBRC 110900</strain>
    </source>
</reference>
<dbReference type="PANTHER" id="PTHR12147">
    <property type="entry name" value="METALLOPEPTIDASE M28 FAMILY MEMBER"/>
    <property type="match status" value="1"/>
</dbReference>
<dbReference type="GO" id="GO:0004177">
    <property type="term" value="F:aminopeptidase activity"/>
    <property type="evidence" value="ECO:0007669"/>
    <property type="project" value="UniProtKB-KW"/>
</dbReference>
<evidence type="ECO:0000259" key="2">
    <source>
        <dbReference type="Pfam" id="PF02225"/>
    </source>
</evidence>
<dbReference type="InterPro" id="IPR046450">
    <property type="entry name" value="PA_dom_sf"/>
</dbReference>
<comment type="caution">
    <text evidence="4">The sequence shown here is derived from an EMBL/GenBank/DDBJ whole genome shotgun (WGS) entry which is preliminary data.</text>
</comment>
<dbReference type="InterPro" id="IPR003137">
    <property type="entry name" value="PA_domain"/>
</dbReference>
<dbReference type="GO" id="GO:0008235">
    <property type="term" value="F:metalloexopeptidase activity"/>
    <property type="evidence" value="ECO:0007669"/>
    <property type="project" value="InterPro"/>
</dbReference>
<keyword evidence="5" id="KW-1185">Reference proteome</keyword>
<dbReference type="InterPro" id="IPR007484">
    <property type="entry name" value="Peptidase_M28"/>
</dbReference>
<feature type="signal peptide" evidence="1">
    <location>
        <begin position="1"/>
        <end position="19"/>
    </location>
</feature>
<evidence type="ECO:0000256" key="1">
    <source>
        <dbReference type="SAM" id="SignalP"/>
    </source>
</evidence>
<gene>
    <name evidence="4" type="primary">ywaD</name>
    <name evidence="4" type="ORF">Mrose_01210</name>
</gene>
<keyword evidence="4" id="KW-0645">Protease</keyword>
<feature type="domain" description="Peptidase M28" evidence="3">
    <location>
        <begin position="204"/>
        <end position="370"/>
    </location>
</feature>
<dbReference type="GO" id="GO:0006508">
    <property type="term" value="P:proteolysis"/>
    <property type="evidence" value="ECO:0007669"/>
    <property type="project" value="InterPro"/>
</dbReference>
<dbReference type="EC" id="3.4.11.6" evidence="4"/>
<dbReference type="Pfam" id="PF04389">
    <property type="entry name" value="Peptidase_M28"/>
    <property type="match status" value="1"/>
</dbReference>
<keyword evidence="1" id="KW-0732">Signal</keyword>
<feature type="chain" id="PRO_5017309487" evidence="1">
    <location>
        <begin position="20"/>
        <end position="385"/>
    </location>
</feature>
<dbReference type="RefSeq" id="WP_119276533.1">
    <property type="nucleotide sequence ID" value="NZ_QWLA01000017.1"/>
</dbReference>
<protein>
    <submittedName>
        <fullName evidence="4">Aminopeptidase YwaD</fullName>
        <ecNumber evidence="4">3.4.11.6</ecNumber>
    </submittedName>
</protein>
<dbReference type="PANTHER" id="PTHR12147:SF26">
    <property type="entry name" value="PEPTIDASE M28 DOMAIN-CONTAINING PROTEIN"/>
    <property type="match status" value="1"/>
</dbReference>
<dbReference type="Gene3D" id="3.50.30.30">
    <property type="match status" value="1"/>
</dbReference>
<evidence type="ECO:0000313" key="4">
    <source>
        <dbReference type="EMBL" id="RIH87653.1"/>
    </source>
</evidence>
<name>A0A399EVH1_9DEIN</name>
<dbReference type="SUPFAM" id="SSF53187">
    <property type="entry name" value="Zn-dependent exopeptidases"/>
    <property type="match status" value="1"/>
</dbReference>
<evidence type="ECO:0000313" key="5">
    <source>
        <dbReference type="Proteomes" id="UP000265341"/>
    </source>
</evidence>
<proteinExistence type="predicted"/>
<feature type="domain" description="PA" evidence="2">
    <location>
        <begin position="110"/>
        <end position="179"/>
    </location>
</feature>
<dbReference type="EMBL" id="QWLA01000017">
    <property type="protein sequence ID" value="RIH87653.1"/>
    <property type="molecule type" value="Genomic_DNA"/>
</dbReference>
<dbReference type="Gene3D" id="3.40.630.10">
    <property type="entry name" value="Zn peptidases"/>
    <property type="match status" value="1"/>
</dbReference>
<dbReference type="InterPro" id="IPR045175">
    <property type="entry name" value="M28_fam"/>
</dbReference>
<dbReference type="OrthoDB" id="9762302at2"/>
<sequence length="385" mass="40515">MKRGLWLILLLGFSALSFAPERAKADLDYLVGIGPRVAGSPAAAQAAEYLAQQARAAGYVTEFQSFSYTRSRDTGSSLSLGESRLEAFALSGSPGGSFEAVLQAVPGIGAAGDYDNLDVQGKIVVVRRGGIPFLEKARQAAARGALAIVVVNNEPGGVRGTYGATGPIPGVTVAGRDGEGLFARSGERVRLVVGSVLEQAQARNVIARRADSQAPGVVVGGHYDSVPGAPGANDNASGTVTALELARTLRSESWARDVWFVWFDGEEDGLWGSRNFVQAYPEWVRGLRAMINLDMVGVRASSALGIGGNPALLELLERSGVQFNDIGNSGGSDHTPFAQAGVPVLFFHWGIDPNYHQPTDTVADPQVMAETAGVVRLVLERILGR</sequence>
<organism evidence="4 5">
    <name type="scientific">Calidithermus roseus</name>
    <dbReference type="NCBI Taxonomy" id="1644118"/>
    <lineage>
        <taxon>Bacteria</taxon>
        <taxon>Thermotogati</taxon>
        <taxon>Deinococcota</taxon>
        <taxon>Deinococci</taxon>
        <taxon>Thermales</taxon>
        <taxon>Thermaceae</taxon>
        <taxon>Calidithermus</taxon>
    </lineage>
</organism>
<accession>A0A399EVH1</accession>
<keyword evidence="4" id="KW-0031">Aminopeptidase</keyword>